<reference evidence="2" key="1">
    <citation type="submission" date="2020-05" db="UniProtKB">
        <authorList>
            <consortium name="EnsemblMetazoa"/>
        </authorList>
    </citation>
    <scope>IDENTIFICATION</scope>
    <source>
        <strain evidence="2">TTRI</strain>
    </source>
</reference>
<organism evidence="2 3">
    <name type="scientific">Glossina austeni</name>
    <name type="common">Savannah tsetse fly</name>
    <dbReference type="NCBI Taxonomy" id="7395"/>
    <lineage>
        <taxon>Eukaryota</taxon>
        <taxon>Metazoa</taxon>
        <taxon>Ecdysozoa</taxon>
        <taxon>Arthropoda</taxon>
        <taxon>Hexapoda</taxon>
        <taxon>Insecta</taxon>
        <taxon>Pterygota</taxon>
        <taxon>Neoptera</taxon>
        <taxon>Endopterygota</taxon>
        <taxon>Diptera</taxon>
        <taxon>Brachycera</taxon>
        <taxon>Muscomorpha</taxon>
        <taxon>Hippoboscoidea</taxon>
        <taxon>Glossinidae</taxon>
        <taxon>Glossina</taxon>
    </lineage>
</organism>
<evidence type="ECO:0000313" key="2">
    <source>
        <dbReference type="EnsemblMetazoa" id="GAUT046627-PA"/>
    </source>
</evidence>
<dbReference type="STRING" id="7395.A0A1A9VT39"/>
<evidence type="ECO:0000313" key="3">
    <source>
        <dbReference type="Proteomes" id="UP000078200"/>
    </source>
</evidence>
<proteinExistence type="predicted"/>
<name>A0A1A9VT39_GLOAU</name>
<keyword evidence="3" id="KW-1185">Reference proteome</keyword>
<dbReference type="AlphaFoldDB" id="A0A1A9VT39"/>
<accession>A0A1A9VT39</accession>
<feature type="domain" description="Dynein heavy chain C-terminal" evidence="1">
    <location>
        <begin position="1"/>
        <end position="57"/>
    </location>
</feature>
<dbReference type="Proteomes" id="UP000078200">
    <property type="component" value="Unassembled WGS sequence"/>
</dbReference>
<dbReference type="EnsemblMetazoa" id="GAUT046627-RA">
    <property type="protein sequence ID" value="GAUT046627-PA"/>
    <property type="gene ID" value="GAUT046627"/>
</dbReference>
<dbReference type="Gene3D" id="1.20.1270.280">
    <property type="match status" value="1"/>
</dbReference>
<evidence type="ECO:0000259" key="1">
    <source>
        <dbReference type="Pfam" id="PF18199"/>
    </source>
</evidence>
<protein>
    <submittedName>
        <fullName evidence="2">Dynein_C domain-containing protein</fullName>
    </submittedName>
</protein>
<dbReference type="InterPro" id="IPR041228">
    <property type="entry name" value="Dynein_C"/>
</dbReference>
<dbReference type="VEuPathDB" id="VectorBase:GAUT046627"/>
<dbReference type="Pfam" id="PF18199">
    <property type="entry name" value="Dynein_C"/>
    <property type="match status" value="1"/>
</dbReference>
<sequence length="170" mass="19888">MKRHLLDVQRGIKYLVVMSTELENIYQSIFDGRVSLTWFKVYASEKPLAARYRDLIFQNRIVCSVGQNLTSTHIVLVGRYLLMTQAQKNNKSEELYADIRYQRRLKEGPIEKLLREASISVFCNTDFYDTENGIREHKIKAICPLECLIDGDNRFCELFQSVMVKPILFI</sequence>